<name>C7G651_9FIRM</name>
<dbReference type="GeneID" id="61432251"/>
<reference evidence="4 6" key="2">
    <citation type="submission" date="2018-09" db="EMBL/GenBank/DDBJ databases">
        <authorList>
            <person name="Petit M.-A."/>
            <person name="Lossouarn J."/>
        </authorList>
    </citation>
    <scope>NUCLEOTIDE SEQUENCE [LARGE SCALE GENOMIC DNA]</scope>
    <source>
        <strain evidence="4 6">L1-82</strain>
    </source>
</reference>
<keyword evidence="2" id="KW-0812">Transmembrane</keyword>
<gene>
    <name evidence="4" type="ORF">RIL182_00974</name>
    <name evidence="3" type="ORF">ROSINTL182_05360</name>
</gene>
<sequence>MRKPRKEFSKTILRAVAGATVVIVVFSFALMWRTGDTSPLAYIIPGIFTELSAATGFYFWKAKAENEIKLDTIRRQKELEQSKKQNTEPGEYDPGSNYEGGTP</sequence>
<dbReference type="Proteomes" id="UP000294398">
    <property type="component" value="Chromosome"/>
</dbReference>
<dbReference type="Proteomes" id="UP000004828">
    <property type="component" value="Unassembled WGS sequence"/>
</dbReference>
<dbReference type="AlphaFoldDB" id="C7G651"/>
<evidence type="ECO:0000256" key="2">
    <source>
        <dbReference type="SAM" id="Phobius"/>
    </source>
</evidence>
<evidence type="ECO:0000313" key="5">
    <source>
        <dbReference type="Proteomes" id="UP000004828"/>
    </source>
</evidence>
<dbReference type="RefSeq" id="WP_006855492.1">
    <property type="nucleotide sequence ID" value="NZ_GG692714.1"/>
</dbReference>
<keyword evidence="6" id="KW-1185">Reference proteome</keyword>
<proteinExistence type="predicted"/>
<keyword evidence="2" id="KW-1133">Transmembrane helix</keyword>
<feature type="region of interest" description="Disordered" evidence="1">
    <location>
        <begin position="79"/>
        <end position="103"/>
    </location>
</feature>
<feature type="transmembrane region" description="Helical" evidence="2">
    <location>
        <begin position="40"/>
        <end position="60"/>
    </location>
</feature>
<reference evidence="3 5" key="1">
    <citation type="submission" date="2009-08" db="EMBL/GenBank/DDBJ databases">
        <authorList>
            <person name="Weinstock G."/>
            <person name="Sodergren E."/>
            <person name="Clifton S."/>
            <person name="Fulton L."/>
            <person name="Fulton B."/>
            <person name="Courtney L."/>
            <person name="Fronick C."/>
            <person name="Harrison M."/>
            <person name="Strong C."/>
            <person name="Farmer C."/>
            <person name="Delahaunty K."/>
            <person name="Markovic C."/>
            <person name="Hall O."/>
            <person name="Minx P."/>
            <person name="Tomlinson C."/>
            <person name="Mitreva M."/>
            <person name="Nelson J."/>
            <person name="Hou S."/>
            <person name="Wollam A."/>
            <person name="Pepin K.H."/>
            <person name="Johnson M."/>
            <person name="Bhonagiri V."/>
            <person name="Nash W.E."/>
            <person name="Warren W."/>
            <person name="Chinwalla A."/>
            <person name="Mardis E.R."/>
            <person name="Wilson R.K."/>
        </authorList>
    </citation>
    <scope>NUCLEOTIDE SEQUENCE [LARGE SCALE GENOMIC DNA]</scope>
    <source>
        <strain evidence="3 5">L1-82</strain>
    </source>
</reference>
<evidence type="ECO:0000313" key="4">
    <source>
        <dbReference type="EMBL" id="VCV21104.1"/>
    </source>
</evidence>
<accession>C7G651</accession>
<dbReference type="HOGENOM" id="CLU_178542_0_0_9"/>
<evidence type="ECO:0000313" key="6">
    <source>
        <dbReference type="Proteomes" id="UP000294398"/>
    </source>
</evidence>
<evidence type="ECO:0000313" key="3">
    <source>
        <dbReference type="EMBL" id="EEV02707.1"/>
    </source>
</evidence>
<dbReference type="EMBL" id="ABYJ02000019">
    <property type="protein sequence ID" value="EEV02707.1"/>
    <property type="molecule type" value="Genomic_DNA"/>
</dbReference>
<evidence type="ECO:0000256" key="1">
    <source>
        <dbReference type="SAM" id="MobiDB-lite"/>
    </source>
</evidence>
<feature type="transmembrane region" description="Helical" evidence="2">
    <location>
        <begin position="12"/>
        <end position="34"/>
    </location>
</feature>
<organism evidence="3 5">
    <name type="scientific">Roseburia intestinalis L1-82</name>
    <dbReference type="NCBI Taxonomy" id="536231"/>
    <lineage>
        <taxon>Bacteria</taxon>
        <taxon>Bacillati</taxon>
        <taxon>Bacillota</taxon>
        <taxon>Clostridia</taxon>
        <taxon>Lachnospirales</taxon>
        <taxon>Lachnospiraceae</taxon>
        <taxon>Roseburia</taxon>
    </lineage>
</organism>
<dbReference type="EMBL" id="LR027880">
    <property type="protein sequence ID" value="VCV21104.1"/>
    <property type="molecule type" value="Genomic_DNA"/>
</dbReference>
<protein>
    <submittedName>
        <fullName evidence="3">Uncharacterized protein</fullName>
    </submittedName>
</protein>
<keyword evidence="2" id="KW-0472">Membrane</keyword>